<protein>
    <submittedName>
        <fullName evidence="3">Uncharacterized protein</fullName>
    </submittedName>
</protein>
<evidence type="ECO:0000313" key="3">
    <source>
        <dbReference type="EMBL" id="CCH68519.1"/>
    </source>
</evidence>
<keyword evidence="2" id="KW-1133">Transmembrane helix</keyword>
<comment type="caution">
    <text evidence="3">The sequence shown here is derived from an EMBL/GenBank/DDBJ whole genome shotgun (WGS) entry which is preliminary data.</text>
</comment>
<keyword evidence="2" id="KW-0472">Membrane</keyword>
<name>N0E0Q2_9MICO</name>
<organism evidence="3 4">
    <name type="scientific">Phycicoccus elongatus Lp2</name>
    <dbReference type="NCBI Taxonomy" id="1193181"/>
    <lineage>
        <taxon>Bacteria</taxon>
        <taxon>Bacillati</taxon>
        <taxon>Actinomycetota</taxon>
        <taxon>Actinomycetes</taxon>
        <taxon>Micrococcales</taxon>
        <taxon>Intrasporangiaceae</taxon>
        <taxon>Phycicoccus</taxon>
    </lineage>
</organism>
<dbReference type="Proteomes" id="UP000013167">
    <property type="component" value="Unassembled WGS sequence"/>
</dbReference>
<keyword evidence="4" id="KW-1185">Reference proteome</keyword>
<keyword evidence="2" id="KW-0812">Transmembrane</keyword>
<accession>N0E0Q2</accession>
<dbReference type="HOGENOM" id="CLU_1234502_0_0_11"/>
<reference evidence="3 4" key="1">
    <citation type="journal article" date="2013" name="ISME J.">
        <title>A metabolic model for members of the genus Tetrasphaera involved in enhanced biological phosphorus removal.</title>
        <authorList>
            <person name="Kristiansen R."/>
            <person name="Nguyen H.T.T."/>
            <person name="Saunders A.M."/>
            <person name="Nielsen J.L."/>
            <person name="Wimmer R."/>
            <person name="Le V.Q."/>
            <person name="McIlroy S.J."/>
            <person name="Petrovski S."/>
            <person name="Seviour R.J."/>
            <person name="Calteau A."/>
            <person name="Nielsen K.L."/>
            <person name="Nielsen P.H."/>
        </authorList>
    </citation>
    <scope>NUCLEOTIDE SEQUENCE [LARGE SCALE GENOMIC DNA]</scope>
    <source>
        <strain evidence="3 4">Lp2</strain>
    </source>
</reference>
<feature type="compositionally biased region" description="Pro residues" evidence="1">
    <location>
        <begin position="33"/>
        <end position="44"/>
    </location>
</feature>
<feature type="transmembrane region" description="Helical" evidence="2">
    <location>
        <begin position="118"/>
        <end position="141"/>
    </location>
</feature>
<dbReference type="STRING" id="1193181.BN10_1050004"/>
<feature type="transmembrane region" description="Helical" evidence="2">
    <location>
        <begin position="153"/>
        <end position="171"/>
    </location>
</feature>
<proteinExistence type="predicted"/>
<gene>
    <name evidence="3" type="ORF">BN10_1050004</name>
</gene>
<evidence type="ECO:0000256" key="2">
    <source>
        <dbReference type="SAM" id="Phobius"/>
    </source>
</evidence>
<feature type="transmembrane region" description="Helical" evidence="2">
    <location>
        <begin position="69"/>
        <end position="88"/>
    </location>
</feature>
<sequence>MLPAPVETAAGPGQAVEPKPTGTRPVSGGGTVAPPPDKSAPGRPPTASANLPPVLVKRTPPLPVRLSQLLWALSFAAGTVGIVYFFIIRPEQLPLIADAIRSVNSTREDATYDSAANIVFWSVFVIVISVLATQITLLVSFMNRKEGIRWWQLATLITQVVLYPVALELAARGEDGVLLRQLLLGQMALVLLALLVSVLPKALAWTAQQQDVRRGTLTSGGMMH</sequence>
<feature type="transmembrane region" description="Helical" evidence="2">
    <location>
        <begin position="183"/>
        <end position="204"/>
    </location>
</feature>
<dbReference type="AlphaFoldDB" id="N0E0Q2"/>
<evidence type="ECO:0000313" key="4">
    <source>
        <dbReference type="Proteomes" id="UP000013167"/>
    </source>
</evidence>
<evidence type="ECO:0000256" key="1">
    <source>
        <dbReference type="SAM" id="MobiDB-lite"/>
    </source>
</evidence>
<feature type="region of interest" description="Disordered" evidence="1">
    <location>
        <begin position="1"/>
        <end position="54"/>
    </location>
</feature>
<dbReference type="eggNOG" id="ENOG502ZIXS">
    <property type="taxonomic scope" value="Bacteria"/>
</dbReference>
<dbReference type="EMBL" id="CAIZ01000008">
    <property type="protein sequence ID" value="CCH68519.1"/>
    <property type="molecule type" value="Genomic_DNA"/>
</dbReference>